<reference evidence="1 2" key="1">
    <citation type="submission" date="2019-09" db="EMBL/GenBank/DDBJ databases">
        <title>The characteristics and genome analysis of VB_ApiP_XC38, a novel N4-like phage Infecting Acinetobacter pittii.</title>
        <authorList>
            <person name="Cheng M."/>
        </authorList>
    </citation>
    <scope>NUCLEOTIDE SEQUENCE [LARGE SCALE GENOMIC DNA]</scope>
</reference>
<dbReference type="EMBL" id="MN508356">
    <property type="protein sequence ID" value="QFR59706.1"/>
    <property type="molecule type" value="Genomic_DNA"/>
</dbReference>
<evidence type="ECO:0000313" key="1">
    <source>
        <dbReference type="EMBL" id="QFR59706.1"/>
    </source>
</evidence>
<keyword evidence="2" id="KW-1185">Reference proteome</keyword>
<sequence>MKTSLKIVGCDPSWRNWGIAIGNVSLATGDLKIIDMRVILTGIKEDHTKRKSQLDIESAELLCEGVRNAIDGADIVTVEVPYGSQNASAAKGQGICMGVLGSVKEDHFVYVTPQSVKKIIGDPKATKGDVVRWCVARHPEAPWPMHQGKVNISKAEHMADAIVSIYAAAQTKEFKQLISEYKNANQV</sequence>
<gene>
    <name evidence="1" type="ORF">VBApiPXC38_19</name>
</gene>
<protein>
    <submittedName>
        <fullName evidence="1">Crossover junction endodeoxyribonuclease</fullName>
    </submittedName>
</protein>
<name>A0A5P8PR24_9CAUD</name>
<proteinExistence type="predicted"/>
<dbReference type="Gene3D" id="3.30.420.10">
    <property type="entry name" value="Ribonuclease H-like superfamily/Ribonuclease H"/>
    <property type="match status" value="1"/>
</dbReference>
<accession>A0A5P8PR24</accession>
<dbReference type="Proteomes" id="UP000326537">
    <property type="component" value="Segment"/>
</dbReference>
<dbReference type="InterPro" id="IPR036397">
    <property type="entry name" value="RNaseH_sf"/>
</dbReference>
<organism evidence="1 2">
    <name type="scientific">Acinetobacter phage VB_ApiP_XC38</name>
    <dbReference type="NCBI Taxonomy" id="2655002"/>
    <lineage>
        <taxon>Viruses</taxon>
        <taxon>Duplodnaviria</taxon>
        <taxon>Heunggongvirae</taxon>
        <taxon>Uroviricota</taxon>
        <taxon>Caudoviricetes</taxon>
        <taxon>Schitoviridae</taxon>
        <taxon>Exceevirus</taxon>
        <taxon>Exceevirus Xc38</taxon>
    </lineage>
</organism>
<dbReference type="GO" id="GO:0003676">
    <property type="term" value="F:nucleic acid binding"/>
    <property type="evidence" value="ECO:0007669"/>
    <property type="project" value="InterPro"/>
</dbReference>
<evidence type="ECO:0000313" key="2">
    <source>
        <dbReference type="Proteomes" id="UP000326537"/>
    </source>
</evidence>